<dbReference type="SMART" id="SM00356">
    <property type="entry name" value="ZnF_C3H1"/>
    <property type="match status" value="2"/>
</dbReference>
<evidence type="ECO:0000256" key="7">
    <source>
        <dbReference type="SAM" id="MobiDB-lite"/>
    </source>
</evidence>
<feature type="region of interest" description="Disordered" evidence="7">
    <location>
        <begin position="1"/>
        <end position="26"/>
    </location>
</feature>
<keyword evidence="10" id="KW-1185">Reference proteome</keyword>
<gene>
    <name evidence="9" type="ORF">CHS0354_002181</name>
</gene>
<evidence type="ECO:0000313" key="9">
    <source>
        <dbReference type="EMBL" id="KAK3578609.1"/>
    </source>
</evidence>
<feature type="zinc finger region" description="C3H1-type" evidence="6">
    <location>
        <begin position="465"/>
        <end position="487"/>
    </location>
</feature>
<dbReference type="Gene3D" id="1.20.120.1350">
    <property type="entry name" value="Pneumovirus matrix protein 2 (M2), zinc-binding domain"/>
    <property type="match status" value="1"/>
</dbReference>
<keyword evidence="2 6" id="KW-0479">Metal-binding</keyword>
<proteinExistence type="predicted"/>
<name>A0AAE0VI07_9BIVA</name>
<dbReference type="AlphaFoldDB" id="A0AAE0VI07"/>
<feature type="compositionally biased region" description="Basic and acidic residues" evidence="7">
    <location>
        <begin position="564"/>
        <end position="578"/>
    </location>
</feature>
<sequence>MPKRKRREHGRSGFSSSRYANVPTQYQRARRCGGRKLNNLTRSGQHGCRQMSFSRSATRGSPPHYGCIGVSGFSEGLATRANSHSPERKCPQFGFQMAHDGFPSEDRSNIPNDHHSSPHHGRRDLVDCSERQHGRATKTLPETQQYDNCIKTDPQFSSKAALQGFSCCEGILSMTDNYSSSECGNRDEFGSSETSLSYRASNGTLKREQYANSTENEHCFGFQMYRHDFPFDERKNLATDHQCLLFCKQDGKNKIISLPVIRIENQKPQLMLKGTDETDKNYLYWISSILSCLVENGNRMELEQLQREVERKHAKQYSNIETEIEKFPNIFDISESISDIDADGNEEEGILRDKYVCGKTDARLCEKHCSIAGSCSSEDCNRLHICKFYILNTCSFQQCLFGHDITDPHNVRVLQMYMLHALSIEDLRYLMRNIKNRNETTMPSICRFYNSWKGCSHNECQFLHLCKWFVRGDCKFDLTCQRSHNYFDRQPSLVLKRYGIHEEKYMEDVKMYLRDSTIENKSNYVVDKGKENPVGSMRLNRFVKYDQGHLPERKGSLLGKRRKLSDDDHTKRNGSELEGRVPAGILDSMSDQIATDEICKEIEEEARDSVLPSPNWMKQCLPISICNGELEVKAPTQFFADTNKINTAGDQELGKRCTVDLKYECLDQTDPSKNLERLCFSNRLSTTTTKNLTSFNNTYSGKEFVQAMSTTVSKNGYTVIPVDDQLLSRSEQRLSATIAQKHATSNVPGDTRNVRLKRVIGQDIVPTWICQFMDTMMSLTLEPDTSDHLEKSYQHFQQSRKCSIEICGLKLDVDLLTVEEV</sequence>
<keyword evidence="3" id="KW-0677">Repeat</keyword>
<dbReference type="Proteomes" id="UP001195483">
    <property type="component" value="Unassembled WGS sequence"/>
</dbReference>
<dbReference type="GO" id="GO:0003950">
    <property type="term" value="F:NAD+ poly-ADP-ribosyltransferase activity"/>
    <property type="evidence" value="ECO:0007669"/>
    <property type="project" value="TreeGrafter"/>
</dbReference>
<dbReference type="PANTHER" id="PTHR45740:SF4">
    <property type="entry name" value="PROTEIN MONO-ADP-RIBOSYLTRANSFERASE PARP11"/>
    <property type="match status" value="1"/>
</dbReference>
<reference evidence="9" key="1">
    <citation type="journal article" date="2021" name="Genome Biol. Evol.">
        <title>A High-Quality Reference Genome for a Parasitic Bivalve with Doubly Uniparental Inheritance (Bivalvia: Unionida).</title>
        <authorList>
            <person name="Smith C.H."/>
        </authorList>
    </citation>
    <scope>NUCLEOTIDE SEQUENCE</scope>
    <source>
        <strain evidence="9">CHS0354</strain>
    </source>
</reference>
<dbReference type="InterPro" id="IPR051712">
    <property type="entry name" value="ARTD-AVP"/>
</dbReference>
<evidence type="ECO:0000256" key="6">
    <source>
        <dbReference type="PROSITE-ProRule" id="PRU00723"/>
    </source>
</evidence>
<feature type="compositionally biased region" description="Polar residues" evidence="7">
    <location>
        <begin position="13"/>
        <end position="26"/>
    </location>
</feature>
<evidence type="ECO:0000313" key="10">
    <source>
        <dbReference type="Proteomes" id="UP001195483"/>
    </source>
</evidence>
<keyword evidence="4 6" id="KW-0863">Zinc-finger</keyword>
<reference evidence="9" key="2">
    <citation type="journal article" date="2021" name="Genome Biol. Evol.">
        <title>Developing a high-quality reference genome for a parasitic bivalve with doubly uniparental inheritance (Bivalvia: Unionida).</title>
        <authorList>
            <person name="Smith C.H."/>
        </authorList>
    </citation>
    <scope>NUCLEOTIDE SEQUENCE</scope>
    <source>
        <strain evidence="9">CHS0354</strain>
        <tissue evidence="9">Mantle</tissue>
    </source>
</reference>
<accession>A0AAE0VI07</accession>
<dbReference type="GO" id="GO:1990404">
    <property type="term" value="F:NAD+-protein mono-ADP-ribosyltransferase activity"/>
    <property type="evidence" value="ECO:0007669"/>
    <property type="project" value="TreeGrafter"/>
</dbReference>
<feature type="region of interest" description="Disordered" evidence="7">
    <location>
        <begin position="556"/>
        <end position="578"/>
    </location>
</feature>
<dbReference type="InterPro" id="IPR000571">
    <property type="entry name" value="Znf_CCCH"/>
</dbReference>
<feature type="domain" description="C3H1-type" evidence="8">
    <location>
        <begin position="465"/>
        <end position="487"/>
    </location>
</feature>
<organism evidence="9 10">
    <name type="scientific">Potamilus streckersoni</name>
    <dbReference type="NCBI Taxonomy" id="2493646"/>
    <lineage>
        <taxon>Eukaryota</taxon>
        <taxon>Metazoa</taxon>
        <taxon>Spiralia</taxon>
        <taxon>Lophotrochozoa</taxon>
        <taxon>Mollusca</taxon>
        <taxon>Bivalvia</taxon>
        <taxon>Autobranchia</taxon>
        <taxon>Heteroconchia</taxon>
        <taxon>Palaeoheterodonta</taxon>
        <taxon>Unionida</taxon>
        <taxon>Unionoidea</taxon>
        <taxon>Unionidae</taxon>
        <taxon>Ambleminae</taxon>
        <taxon>Lampsilini</taxon>
        <taxon>Potamilus</taxon>
    </lineage>
</organism>
<dbReference type="Pfam" id="PF25261">
    <property type="entry name" value="zf-CCCH_PARP12"/>
    <property type="match status" value="1"/>
</dbReference>
<dbReference type="InterPro" id="IPR057602">
    <property type="entry name" value="Zfn-CCCH_PARP12"/>
</dbReference>
<evidence type="ECO:0000256" key="1">
    <source>
        <dbReference type="ARBA" id="ARBA00022553"/>
    </source>
</evidence>
<dbReference type="GO" id="GO:0008270">
    <property type="term" value="F:zinc ion binding"/>
    <property type="evidence" value="ECO:0007669"/>
    <property type="project" value="UniProtKB-KW"/>
</dbReference>
<evidence type="ECO:0000256" key="5">
    <source>
        <dbReference type="ARBA" id="ARBA00022833"/>
    </source>
</evidence>
<comment type="caution">
    <text evidence="9">The sequence shown here is derived from an EMBL/GenBank/DDBJ whole genome shotgun (WGS) entry which is preliminary data.</text>
</comment>
<evidence type="ECO:0000259" key="8">
    <source>
        <dbReference type="PROSITE" id="PS50103"/>
    </source>
</evidence>
<feature type="zinc finger region" description="C3H1-type" evidence="6">
    <location>
        <begin position="385"/>
        <end position="406"/>
    </location>
</feature>
<reference evidence="9" key="3">
    <citation type="submission" date="2023-05" db="EMBL/GenBank/DDBJ databases">
        <authorList>
            <person name="Smith C.H."/>
        </authorList>
    </citation>
    <scope>NUCLEOTIDE SEQUENCE</scope>
    <source>
        <strain evidence="9">CHS0354</strain>
        <tissue evidence="9">Mantle</tissue>
    </source>
</reference>
<dbReference type="EMBL" id="JAEAOA010000192">
    <property type="protein sequence ID" value="KAK3578609.1"/>
    <property type="molecule type" value="Genomic_DNA"/>
</dbReference>
<feature type="domain" description="C3H1-type" evidence="8">
    <location>
        <begin position="385"/>
        <end position="406"/>
    </location>
</feature>
<dbReference type="PROSITE" id="PS50103">
    <property type="entry name" value="ZF_C3H1"/>
    <property type="match status" value="2"/>
</dbReference>
<keyword evidence="1" id="KW-0597">Phosphoprotein</keyword>
<feature type="compositionally biased region" description="Basic and acidic residues" evidence="7">
    <location>
        <begin position="102"/>
        <end position="116"/>
    </location>
</feature>
<evidence type="ECO:0000256" key="3">
    <source>
        <dbReference type="ARBA" id="ARBA00022737"/>
    </source>
</evidence>
<dbReference type="PANTHER" id="PTHR45740">
    <property type="entry name" value="POLY [ADP-RIBOSE] POLYMERASE"/>
    <property type="match status" value="1"/>
</dbReference>
<dbReference type="GO" id="GO:0005634">
    <property type="term" value="C:nucleus"/>
    <property type="evidence" value="ECO:0007669"/>
    <property type="project" value="TreeGrafter"/>
</dbReference>
<keyword evidence="5 6" id="KW-0862">Zinc</keyword>
<protein>
    <recommendedName>
        <fullName evidence="8">C3H1-type domain-containing protein</fullName>
    </recommendedName>
</protein>
<evidence type="ECO:0000256" key="2">
    <source>
        <dbReference type="ARBA" id="ARBA00022723"/>
    </source>
</evidence>
<feature type="region of interest" description="Disordered" evidence="7">
    <location>
        <begin position="102"/>
        <end position="131"/>
    </location>
</feature>
<evidence type="ECO:0000256" key="4">
    <source>
        <dbReference type="ARBA" id="ARBA00022771"/>
    </source>
</evidence>